<name>A0A2P1PQZ9_9GAMM</name>
<sequence length="139" mass="16002">MNQPDSNSLPLWRLNLLRGLYAFMAIGLTLVVWPGLLTHSDRWAADYGAQHALLSMIGVLAWLGIRYPQKMLPLLVFELGWKVLWWLFIGLPLLSHGKLEGEALQSAWEIGLGLIIIPPVLPWAYLYQQYLRQPAERWR</sequence>
<feature type="transmembrane region" description="Helical" evidence="1">
    <location>
        <begin position="106"/>
        <end position="127"/>
    </location>
</feature>
<feature type="transmembrane region" description="Helical" evidence="1">
    <location>
        <begin position="20"/>
        <end position="36"/>
    </location>
</feature>
<evidence type="ECO:0000313" key="3">
    <source>
        <dbReference type="Proteomes" id="UP000241074"/>
    </source>
</evidence>
<keyword evidence="1" id="KW-0812">Transmembrane</keyword>
<accession>A0A2P1PQZ9</accession>
<proteinExistence type="predicted"/>
<feature type="transmembrane region" description="Helical" evidence="1">
    <location>
        <begin position="72"/>
        <end position="94"/>
    </location>
</feature>
<keyword evidence="1" id="KW-0472">Membrane</keyword>
<reference evidence="2 3" key="2">
    <citation type="submission" date="2018-03" db="EMBL/GenBank/DDBJ databases">
        <authorList>
            <person name="Keele B.F."/>
        </authorList>
    </citation>
    <scope>NUCLEOTIDE SEQUENCE [LARGE SCALE GENOMIC DNA]</scope>
    <source>
        <strain evidence="2 3">D13</strain>
    </source>
</reference>
<dbReference type="AlphaFoldDB" id="A0A2P1PQZ9"/>
<dbReference type="Proteomes" id="UP000241074">
    <property type="component" value="Chromosome"/>
</dbReference>
<protein>
    <submittedName>
        <fullName evidence="2">Uncharacterized protein</fullName>
    </submittedName>
</protein>
<keyword evidence="1" id="KW-1133">Transmembrane helix</keyword>
<organism evidence="2 3">
    <name type="scientific">Ahniella affigens</name>
    <dbReference type="NCBI Taxonomy" id="2021234"/>
    <lineage>
        <taxon>Bacteria</taxon>
        <taxon>Pseudomonadati</taxon>
        <taxon>Pseudomonadota</taxon>
        <taxon>Gammaproteobacteria</taxon>
        <taxon>Lysobacterales</taxon>
        <taxon>Rhodanobacteraceae</taxon>
        <taxon>Ahniella</taxon>
    </lineage>
</organism>
<keyword evidence="3" id="KW-1185">Reference proteome</keyword>
<dbReference type="OrthoDB" id="5998965at2"/>
<dbReference type="RefSeq" id="WP_106891201.1">
    <property type="nucleotide sequence ID" value="NZ_CP027860.1"/>
</dbReference>
<evidence type="ECO:0000313" key="2">
    <source>
        <dbReference type="EMBL" id="AVP97277.1"/>
    </source>
</evidence>
<reference evidence="2 3" key="1">
    <citation type="submission" date="2018-03" db="EMBL/GenBank/DDBJ databases">
        <title>Ahniella affigens gen. nov., sp. nov., a gammaproteobacterium isolated from sandy soil near a stream.</title>
        <authorList>
            <person name="Ko Y."/>
            <person name="Kim J.-H."/>
        </authorList>
    </citation>
    <scope>NUCLEOTIDE SEQUENCE [LARGE SCALE GENOMIC DNA]</scope>
    <source>
        <strain evidence="2 3">D13</strain>
    </source>
</reference>
<evidence type="ECO:0000256" key="1">
    <source>
        <dbReference type="SAM" id="Phobius"/>
    </source>
</evidence>
<feature type="transmembrane region" description="Helical" evidence="1">
    <location>
        <begin position="48"/>
        <end position="65"/>
    </location>
</feature>
<dbReference type="KEGG" id="xba:C7S18_08760"/>
<gene>
    <name evidence="2" type="ORF">C7S18_08760</name>
</gene>
<dbReference type="EMBL" id="CP027860">
    <property type="protein sequence ID" value="AVP97277.1"/>
    <property type="molecule type" value="Genomic_DNA"/>
</dbReference>